<dbReference type="Pfam" id="PF23468">
    <property type="entry name" value="ARC6"/>
    <property type="match status" value="1"/>
</dbReference>
<evidence type="ECO:0000259" key="4">
    <source>
        <dbReference type="Pfam" id="PF25515"/>
    </source>
</evidence>
<dbReference type="AlphaFoldDB" id="A0A7S0KLJ0"/>
<feature type="compositionally biased region" description="Low complexity" evidence="1">
    <location>
        <begin position="74"/>
        <end position="89"/>
    </location>
</feature>
<dbReference type="InterPro" id="IPR057137">
    <property type="entry name" value="CDP1-like_a_solenoid_2"/>
</dbReference>
<feature type="domain" description="Plastid division protein CDP1-like 1st alpha solenoid" evidence="4">
    <location>
        <begin position="191"/>
        <end position="326"/>
    </location>
</feature>
<evidence type="ECO:0000259" key="2">
    <source>
        <dbReference type="Pfam" id="PF13355"/>
    </source>
</evidence>
<evidence type="ECO:0008006" key="6">
    <source>
        <dbReference type="Google" id="ProtNLM"/>
    </source>
</evidence>
<dbReference type="InterPro" id="IPR044685">
    <property type="entry name" value="CPD1-like"/>
</dbReference>
<protein>
    <recommendedName>
        <fullName evidence="6">ARC6 IMS domain-containing protein</fullName>
    </recommendedName>
</protein>
<feature type="domain" description="Plastid division protein CDP1-like IMS" evidence="2">
    <location>
        <begin position="658"/>
        <end position="775"/>
    </location>
</feature>
<proteinExistence type="predicted"/>
<accession>A0A7S0KLJ0</accession>
<feature type="region of interest" description="Disordered" evidence="1">
    <location>
        <begin position="18"/>
        <end position="53"/>
    </location>
</feature>
<dbReference type="Pfam" id="PF25515">
    <property type="entry name" value="Arm_PDR"/>
    <property type="match status" value="1"/>
</dbReference>
<feature type="compositionally biased region" description="Low complexity" evidence="1">
    <location>
        <begin position="21"/>
        <end position="35"/>
    </location>
</feature>
<organism evidence="5">
    <name type="scientific">Ostreococcus mediterraneus</name>
    <dbReference type="NCBI Taxonomy" id="1486918"/>
    <lineage>
        <taxon>Eukaryota</taxon>
        <taxon>Viridiplantae</taxon>
        <taxon>Chlorophyta</taxon>
        <taxon>Mamiellophyceae</taxon>
        <taxon>Mamiellales</taxon>
        <taxon>Bathycoccaceae</taxon>
        <taxon>Ostreococcus</taxon>
    </lineage>
</organism>
<gene>
    <name evidence="5" type="ORF">OMED0929_LOCUS5450</name>
</gene>
<evidence type="ECO:0000256" key="1">
    <source>
        <dbReference type="SAM" id="MobiDB-lite"/>
    </source>
</evidence>
<name>A0A7S0KLJ0_9CHLO</name>
<feature type="domain" description="Plastid division protein CDP1-like 2nd alpha solenoid" evidence="3">
    <location>
        <begin position="345"/>
        <end position="506"/>
    </location>
</feature>
<feature type="region of interest" description="Disordered" evidence="1">
    <location>
        <begin position="74"/>
        <end position="108"/>
    </location>
</feature>
<sequence length="782" mass="83455">MRAFVSAGIDANRAASAVGKTTNGRTTTTMTNSNNGAPVGARGGDEHQPLMTGAPKTTIADYVAAEDAAEDAAVPAIRASSSSSSSSSSSRDETKGESQGWSGGGFDAPDGTVPLPLSYYQVLNMPATRVTPNAIPRAALAAIEAELPRGYSPNMLQARLSLIDEAAWVLKDEAARKQHDKDIRDGILTPIEPERAAAALCLLQEAGEYESVLEFGDVVAQCRGGRQHRKDVALTMALAFCEFGHMSLVSNPPRIVEGCDLLELGGETLSRAGGASFAPEVRRNINLTYHDMAPGYVLELLALPLEETSARALGLRALRSLLWTKDVTQQLEQRGAFMEQANELLTSQEQVSLFIEAPDYVPADTDEVYKSALAHVVAGLIQSKPMLIIDADEIFHQLQAAAERNGDGLADVGVERAVCQLLLGRVDEAAHTLGLYDGTADPALEQYVLERSQEGDLIEGMCAMADQWINDVAFPLFRDGAEVVPPSLEDWFATPNVQGFVTRLQSFSALIRIQGALEAGKRAVVNSIDSITSAFAPTPPVLEFGVSDTQRRVVAVAKLGVIGAAAYAAGGGSALSGVTLPKINPLAPVQAAGSAVVHVGSSLSKIQLPTISLPKPSPKLAPKAEPKKATKKAAAVAAPKVIASTPKKVTPVMDASLAEKVVRKWQTAKAQALGHSHNTRHLGTILEGPMLQQWETRAEDVASHGWAWEYQLNALSIDNINIVSEDRVFVETTLTELAVLKDKSRNEPDDVYESTYRAKYELKRCESGGVKNWKIVGGSVVY</sequence>
<dbReference type="InterPro" id="IPR058032">
    <property type="entry name" value="CDP1-like_a_solenoid_1"/>
</dbReference>
<dbReference type="PANTHER" id="PTHR33925:SF1">
    <property type="entry name" value="PROTEIN ACCUMULATION AND REPLICATION OF CHLOROPLASTS 6, CHLOROPLASTIC"/>
    <property type="match status" value="1"/>
</dbReference>
<dbReference type="InterPro" id="IPR025344">
    <property type="entry name" value="CDP1-like_IMS"/>
</dbReference>
<reference evidence="5" key="1">
    <citation type="submission" date="2021-01" db="EMBL/GenBank/DDBJ databases">
        <authorList>
            <person name="Corre E."/>
            <person name="Pelletier E."/>
            <person name="Niang G."/>
            <person name="Scheremetjew M."/>
            <person name="Finn R."/>
            <person name="Kale V."/>
            <person name="Holt S."/>
            <person name="Cochrane G."/>
            <person name="Meng A."/>
            <person name="Brown T."/>
            <person name="Cohen L."/>
        </authorList>
    </citation>
    <scope>NUCLEOTIDE SEQUENCE</scope>
    <source>
        <strain evidence="5">Clade-D-RCC2572</strain>
    </source>
</reference>
<evidence type="ECO:0000313" key="5">
    <source>
        <dbReference type="EMBL" id="CAD8585451.1"/>
    </source>
</evidence>
<dbReference type="Pfam" id="PF13355">
    <property type="entry name" value="ARC6-like_IMS"/>
    <property type="match status" value="1"/>
</dbReference>
<evidence type="ECO:0000259" key="3">
    <source>
        <dbReference type="Pfam" id="PF23468"/>
    </source>
</evidence>
<dbReference type="EMBL" id="HBEW01006448">
    <property type="protein sequence ID" value="CAD8585451.1"/>
    <property type="molecule type" value="Transcribed_RNA"/>
</dbReference>
<dbReference type="PANTHER" id="PTHR33925">
    <property type="entry name" value="PLASTID DIVISION PROTEIN CDP1, CHLOROPLASTIC-RELATED"/>
    <property type="match status" value="1"/>
</dbReference>